<dbReference type="AlphaFoldDB" id="A0AA35XL89"/>
<protein>
    <submittedName>
        <fullName evidence="1">Uncharacterized protein</fullName>
    </submittedName>
</protein>
<sequence length="147" mass="16758">MFFKKAESREAGRHIHRLPCPFNDGGSAKASEQSRPLRKQYDFEEFKRHYGKTNDLTVLHNVATKNGVPVHLILDPKCLEKYKRGNMRDINLHPVLEYHCCEHVLYCRFTCNDHNFFVKAKQGYGTPVGGSSCPFNDGGRGISDTTI</sequence>
<comment type="caution">
    <text evidence="1">The sequence shown here is derived from an EMBL/GenBank/DDBJ whole genome shotgun (WGS) entry which is preliminary data.</text>
</comment>
<dbReference type="Proteomes" id="UP001174909">
    <property type="component" value="Unassembled WGS sequence"/>
</dbReference>
<evidence type="ECO:0000313" key="1">
    <source>
        <dbReference type="EMBL" id="CAI8055497.1"/>
    </source>
</evidence>
<reference evidence="1" key="1">
    <citation type="submission" date="2023-03" db="EMBL/GenBank/DDBJ databases">
        <authorList>
            <person name="Steffen K."/>
            <person name="Cardenas P."/>
        </authorList>
    </citation>
    <scope>NUCLEOTIDE SEQUENCE</scope>
</reference>
<keyword evidence="2" id="KW-1185">Reference proteome</keyword>
<dbReference type="EMBL" id="CASHTH010004283">
    <property type="protein sequence ID" value="CAI8055497.1"/>
    <property type="molecule type" value="Genomic_DNA"/>
</dbReference>
<accession>A0AA35XL89</accession>
<evidence type="ECO:0000313" key="2">
    <source>
        <dbReference type="Proteomes" id="UP001174909"/>
    </source>
</evidence>
<proteinExistence type="predicted"/>
<name>A0AA35XL89_GEOBA</name>
<organism evidence="1 2">
    <name type="scientific">Geodia barretti</name>
    <name type="common">Barrett's horny sponge</name>
    <dbReference type="NCBI Taxonomy" id="519541"/>
    <lineage>
        <taxon>Eukaryota</taxon>
        <taxon>Metazoa</taxon>
        <taxon>Porifera</taxon>
        <taxon>Demospongiae</taxon>
        <taxon>Heteroscleromorpha</taxon>
        <taxon>Tetractinellida</taxon>
        <taxon>Astrophorina</taxon>
        <taxon>Geodiidae</taxon>
        <taxon>Geodia</taxon>
    </lineage>
</organism>
<gene>
    <name evidence="1" type="ORF">GBAR_LOCUS30297</name>
</gene>